<dbReference type="eggNOG" id="KOG4161">
    <property type="taxonomic scope" value="Eukaryota"/>
</dbReference>
<keyword evidence="2" id="KW-0805">Transcription regulation</keyword>
<feature type="region of interest" description="Disordered" evidence="6">
    <location>
        <begin position="52"/>
        <end position="71"/>
    </location>
</feature>
<reference evidence="9" key="1">
    <citation type="submission" date="2013-01" db="EMBL/GenBank/DDBJ databases">
        <title>Draft Genome Sequence of a Mulberry Tree, Morus notabilis C.K. Schneid.</title>
        <authorList>
            <person name="He N."/>
            <person name="Zhao S."/>
        </authorList>
    </citation>
    <scope>NUCLEOTIDE SEQUENCE</scope>
</reference>
<feature type="domain" description="MBD" evidence="7">
    <location>
        <begin position="66"/>
        <end position="139"/>
    </location>
</feature>
<dbReference type="PROSITE" id="PS50982">
    <property type="entry name" value="MBD"/>
    <property type="match status" value="4"/>
</dbReference>
<evidence type="ECO:0000256" key="2">
    <source>
        <dbReference type="ARBA" id="ARBA00023015"/>
    </source>
</evidence>
<feature type="region of interest" description="Disordered" evidence="6">
    <location>
        <begin position="455"/>
        <end position="546"/>
    </location>
</feature>
<dbReference type="GO" id="GO:0005634">
    <property type="term" value="C:nucleus"/>
    <property type="evidence" value="ECO:0007669"/>
    <property type="project" value="UniProtKB-SubCell"/>
</dbReference>
<feature type="domain" description="MBD" evidence="7">
    <location>
        <begin position="227"/>
        <end position="300"/>
    </location>
</feature>
<evidence type="ECO:0000313" key="9">
    <source>
        <dbReference type="Proteomes" id="UP000030645"/>
    </source>
</evidence>
<keyword evidence="4" id="KW-0804">Transcription</keyword>
<gene>
    <name evidence="8" type="ORF">L484_010842</name>
</gene>
<proteinExistence type="predicted"/>
<dbReference type="Gene3D" id="3.30.890.10">
    <property type="entry name" value="Methyl-cpg-binding Protein 2, Chain A"/>
    <property type="match status" value="4"/>
</dbReference>
<evidence type="ECO:0000256" key="3">
    <source>
        <dbReference type="ARBA" id="ARBA00023125"/>
    </source>
</evidence>
<dbReference type="Pfam" id="PF01429">
    <property type="entry name" value="MBD"/>
    <property type="match status" value="3"/>
</dbReference>
<evidence type="ECO:0000256" key="1">
    <source>
        <dbReference type="ARBA" id="ARBA00004123"/>
    </source>
</evidence>
<dbReference type="Proteomes" id="UP000030645">
    <property type="component" value="Unassembled WGS sequence"/>
</dbReference>
<dbReference type="PANTHER" id="PTHR12396">
    <property type="entry name" value="METHYL-CPG BINDING PROTEIN, MBD"/>
    <property type="match status" value="1"/>
</dbReference>
<dbReference type="GO" id="GO:0003677">
    <property type="term" value="F:DNA binding"/>
    <property type="evidence" value="ECO:0007669"/>
    <property type="project" value="UniProtKB-KW"/>
</dbReference>
<evidence type="ECO:0000256" key="5">
    <source>
        <dbReference type="ARBA" id="ARBA00023242"/>
    </source>
</evidence>
<feature type="domain" description="MBD" evidence="7">
    <location>
        <begin position="395"/>
        <end position="465"/>
    </location>
</feature>
<dbReference type="InterPro" id="IPR016177">
    <property type="entry name" value="DNA-bd_dom_sf"/>
</dbReference>
<dbReference type="EMBL" id="KE346355">
    <property type="protein sequence ID" value="EXC35060.1"/>
    <property type="molecule type" value="Genomic_DNA"/>
</dbReference>
<comment type="subcellular location">
    <subcellularLocation>
        <location evidence="1">Nucleus</location>
    </subcellularLocation>
</comment>
<feature type="domain" description="MBD" evidence="7">
    <location>
        <begin position="147"/>
        <end position="223"/>
    </location>
</feature>
<keyword evidence="3" id="KW-0238">DNA-binding</keyword>
<keyword evidence="9" id="KW-1185">Reference proteome</keyword>
<dbReference type="SUPFAM" id="SSF54171">
    <property type="entry name" value="DNA-binding domain"/>
    <property type="match status" value="4"/>
</dbReference>
<sequence length="584" mass="65465">MGQAYVLHKTWASKNFNGALEVTGRRVTVRPNPRTMKGKSPPLKAVPLQMVTPRKDDESSDHHKVGSTSTPAGFKVPDDWLVEEIPRACCPSNPRRVDRYYIEPKTGKKFRSVPEVKRYLMDGNTDAFTSEVSNEAGNKSDMQITPLITWSTSDFVLPDGWRIEEKPRSSGMYRGMVDKYYIESKTGKKFRSMAAVKRYLTDGETNMSVPEVSKEASDKSDMQIIPFTTGCTSDFVLPNGWRIEQKRRDGGSNPGKIDKYYIEPGTGKKFCSVMAVKRHLTNGSTNTSTPTSLKQGRDKRAASVEQAKALEIVLMKKKIFKIKRKKASEPAHPINIKFASSSSLQNFPQMHSMIVQLSLEIQIAEECFRVIMIIVIGGKFSLTVPILLQMQITPCTPGTTSNFILPDGWIIERRKRRRDFAVDKYYVEQETGQQFRSLIAVERYLREKEEKECTMPLKAFKHPNRHHRSRGSGSKSKNVYGKNHSPKVATGGPKESEENATPPKEVTPGSDPTSSEHSDTPQKSNSGEKAEAAMDDSAFPPSTMNWVLAGPGGDMWTPFIGESMVLESVKQKWSETFISSLNDN</sequence>
<evidence type="ECO:0000256" key="6">
    <source>
        <dbReference type="SAM" id="MobiDB-lite"/>
    </source>
</evidence>
<dbReference type="PANTHER" id="PTHR12396:SF38">
    <property type="entry name" value="METHYL-CPG-BINDING DOMAIN-CONTAINING PROTEIN 7"/>
    <property type="match status" value="1"/>
</dbReference>
<organism evidence="8 9">
    <name type="scientific">Morus notabilis</name>
    <dbReference type="NCBI Taxonomy" id="981085"/>
    <lineage>
        <taxon>Eukaryota</taxon>
        <taxon>Viridiplantae</taxon>
        <taxon>Streptophyta</taxon>
        <taxon>Embryophyta</taxon>
        <taxon>Tracheophyta</taxon>
        <taxon>Spermatophyta</taxon>
        <taxon>Magnoliopsida</taxon>
        <taxon>eudicotyledons</taxon>
        <taxon>Gunneridae</taxon>
        <taxon>Pentapetalae</taxon>
        <taxon>rosids</taxon>
        <taxon>fabids</taxon>
        <taxon>Rosales</taxon>
        <taxon>Moraceae</taxon>
        <taxon>Moreae</taxon>
        <taxon>Morus</taxon>
    </lineage>
</organism>
<feature type="compositionally biased region" description="Basic residues" evidence="6">
    <location>
        <begin position="459"/>
        <end position="470"/>
    </location>
</feature>
<dbReference type="STRING" id="981085.W9SJY7"/>
<protein>
    <submittedName>
        <fullName evidence="8">Methyl-CpG-binding domain-containing protein 7</fullName>
    </submittedName>
</protein>
<evidence type="ECO:0000313" key="8">
    <source>
        <dbReference type="EMBL" id="EXC35060.1"/>
    </source>
</evidence>
<keyword evidence="5" id="KW-0539">Nucleus</keyword>
<feature type="region of interest" description="Disordered" evidence="6">
    <location>
        <begin position="281"/>
        <end position="300"/>
    </location>
</feature>
<dbReference type="InterPro" id="IPR001739">
    <property type="entry name" value="Methyl_CpG_DNA-bd"/>
</dbReference>
<name>W9SJY7_9ROSA</name>
<accession>W9SJY7</accession>
<feature type="compositionally biased region" description="Low complexity" evidence="6">
    <location>
        <begin position="281"/>
        <end position="292"/>
    </location>
</feature>
<feature type="compositionally biased region" description="Basic and acidic residues" evidence="6">
    <location>
        <begin position="53"/>
        <end position="64"/>
    </location>
</feature>
<feature type="compositionally biased region" description="Basic and acidic residues" evidence="6">
    <location>
        <begin position="514"/>
        <end position="532"/>
    </location>
</feature>
<evidence type="ECO:0000259" key="7">
    <source>
        <dbReference type="PROSITE" id="PS50982"/>
    </source>
</evidence>
<dbReference type="AlphaFoldDB" id="W9SJY7"/>
<evidence type="ECO:0000256" key="4">
    <source>
        <dbReference type="ARBA" id="ARBA00023163"/>
    </source>
</evidence>